<dbReference type="EMBL" id="JBANFI010000005">
    <property type="protein sequence ID" value="MFK7161225.1"/>
    <property type="molecule type" value="Genomic_DNA"/>
</dbReference>
<dbReference type="InterPro" id="IPR036170">
    <property type="entry name" value="YezG-like_sf"/>
</dbReference>
<gene>
    <name evidence="1" type="ORF">V6U78_09275</name>
</gene>
<dbReference type="InterPro" id="IPR006728">
    <property type="entry name" value="YezG-like"/>
</dbReference>
<dbReference type="SUPFAM" id="SSF160424">
    <property type="entry name" value="BH3703-like"/>
    <property type="match status" value="1"/>
</dbReference>
<reference evidence="1 2" key="1">
    <citation type="submission" date="2024-02" db="EMBL/GenBank/DDBJ databases">
        <title>Marinospirillum sp. MEB 164 isolated from Lonar lake sediment.</title>
        <authorList>
            <person name="Joshi A."/>
            <person name="Thite S."/>
        </authorList>
    </citation>
    <scope>NUCLEOTIDE SEQUENCE [LARGE SCALE GENOMIC DNA]</scope>
    <source>
        <strain evidence="1 2">MEB164</strain>
    </source>
</reference>
<evidence type="ECO:0000313" key="1">
    <source>
        <dbReference type="EMBL" id="MFK7161225.1"/>
    </source>
</evidence>
<dbReference type="Proteomes" id="UP001621714">
    <property type="component" value="Unassembled WGS sequence"/>
</dbReference>
<comment type="caution">
    <text evidence="1">The sequence shown here is derived from an EMBL/GenBank/DDBJ whole genome shotgun (WGS) entry which is preliminary data.</text>
</comment>
<sequence length="112" mass="12932">MKENEKDVCLKIAQGLARSIEEEWSAALVVFDDLLEAGEFDCTYQQAGSLEVEKDFDIDYSIYLLFKQLRQVMDENKADAWNRARFKLYPTGQFCVDFEWDQGLADEVEASS</sequence>
<accession>A0ABW8PY93</accession>
<dbReference type="RefSeq" id="WP_405339714.1">
    <property type="nucleotide sequence ID" value="NZ_JBANFI010000005.1"/>
</dbReference>
<name>A0ABW8PY93_9GAMM</name>
<dbReference type="Gene3D" id="3.30.500.20">
    <property type="entry name" value="BH3703-like domains"/>
    <property type="match status" value="1"/>
</dbReference>
<organism evidence="1 2">
    <name type="scientific">Marinospirillum alkalitolerans</name>
    <dbReference type="NCBI Taxonomy" id="3123374"/>
    <lineage>
        <taxon>Bacteria</taxon>
        <taxon>Pseudomonadati</taxon>
        <taxon>Pseudomonadota</taxon>
        <taxon>Gammaproteobacteria</taxon>
        <taxon>Oceanospirillales</taxon>
        <taxon>Oceanospirillaceae</taxon>
        <taxon>Marinospirillum</taxon>
    </lineage>
</organism>
<evidence type="ECO:0000313" key="2">
    <source>
        <dbReference type="Proteomes" id="UP001621714"/>
    </source>
</evidence>
<proteinExistence type="predicted"/>
<dbReference type="Pfam" id="PF04634">
    <property type="entry name" value="YezG-like"/>
    <property type="match status" value="1"/>
</dbReference>
<keyword evidence="2" id="KW-1185">Reference proteome</keyword>
<protein>
    <submittedName>
        <fullName evidence="1">Immunity protein YezG family protein</fullName>
    </submittedName>
</protein>